<feature type="non-terminal residue" evidence="3">
    <location>
        <position position="1"/>
    </location>
</feature>
<gene>
    <name evidence="3" type="ORF">RM705_35795</name>
</gene>
<feature type="domain" description="Htaa" evidence="2">
    <location>
        <begin position="4"/>
        <end position="98"/>
    </location>
</feature>
<evidence type="ECO:0000313" key="4">
    <source>
        <dbReference type="Proteomes" id="UP001183881"/>
    </source>
</evidence>
<accession>A0ABU2Q6G2</accession>
<dbReference type="InterPro" id="IPR007331">
    <property type="entry name" value="Htaa"/>
</dbReference>
<evidence type="ECO:0000256" key="1">
    <source>
        <dbReference type="SAM" id="MobiDB-lite"/>
    </source>
</evidence>
<reference evidence="4" key="1">
    <citation type="submission" date="2023-07" db="EMBL/GenBank/DDBJ databases">
        <title>30 novel species of actinomycetes from the DSMZ collection.</title>
        <authorList>
            <person name="Nouioui I."/>
        </authorList>
    </citation>
    <scope>NUCLEOTIDE SEQUENCE [LARGE SCALE GENOMIC DNA]</scope>
    <source>
        <strain evidence="4">DSM 41636</strain>
    </source>
</reference>
<protein>
    <submittedName>
        <fullName evidence="3">HtaA domain-containing protein</fullName>
    </submittedName>
</protein>
<feature type="region of interest" description="Disordered" evidence="1">
    <location>
        <begin position="97"/>
        <end position="152"/>
    </location>
</feature>
<feature type="compositionally biased region" description="Pro residues" evidence="1">
    <location>
        <begin position="104"/>
        <end position="141"/>
    </location>
</feature>
<dbReference type="Pfam" id="PF04213">
    <property type="entry name" value="HtaA"/>
    <property type="match status" value="1"/>
</dbReference>
<feature type="non-terminal residue" evidence="3">
    <location>
        <position position="152"/>
    </location>
</feature>
<comment type="caution">
    <text evidence="3">The sequence shown here is derived from an EMBL/GenBank/DDBJ whole genome shotgun (WGS) entry which is preliminary data.</text>
</comment>
<sequence length="152" mass="15464">HYVARGGLLDIKLSDVKVVTVGKSGHITVDITSKSPGKDPVVTDDVVLSTLDLDGITASDGPEGITYADIPGALTEKGAAAFAGYYKEGDPVDPATLTVKPATPVKPPVDPPVKPPVDPPVKPPVDPPVKPPVDPPAPVEPTPDKTAAPTSG</sequence>
<evidence type="ECO:0000313" key="3">
    <source>
        <dbReference type="EMBL" id="MDT0400026.1"/>
    </source>
</evidence>
<dbReference type="EMBL" id="JAVRFA010000288">
    <property type="protein sequence ID" value="MDT0400026.1"/>
    <property type="molecule type" value="Genomic_DNA"/>
</dbReference>
<dbReference type="RefSeq" id="WP_311649541.1">
    <property type="nucleotide sequence ID" value="NZ_JAVRFA010000288.1"/>
</dbReference>
<proteinExistence type="predicted"/>
<keyword evidence="4" id="KW-1185">Reference proteome</keyword>
<dbReference type="Proteomes" id="UP001183881">
    <property type="component" value="Unassembled WGS sequence"/>
</dbReference>
<name>A0ABU2Q6G2_9ACTN</name>
<organism evidence="3 4">
    <name type="scientific">Streptomyces edwardsiae</name>
    <dbReference type="NCBI Taxonomy" id="3075527"/>
    <lineage>
        <taxon>Bacteria</taxon>
        <taxon>Bacillati</taxon>
        <taxon>Actinomycetota</taxon>
        <taxon>Actinomycetes</taxon>
        <taxon>Kitasatosporales</taxon>
        <taxon>Streptomycetaceae</taxon>
        <taxon>Streptomyces</taxon>
    </lineage>
</organism>
<evidence type="ECO:0000259" key="2">
    <source>
        <dbReference type="Pfam" id="PF04213"/>
    </source>
</evidence>